<dbReference type="Pfam" id="PF01756">
    <property type="entry name" value="ACOX"/>
    <property type="match status" value="1"/>
</dbReference>
<feature type="binding site" evidence="14">
    <location>
        <position position="187"/>
    </location>
    <ligand>
        <name>FAD</name>
        <dbReference type="ChEBI" id="CHEBI:57692"/>
    </ligand>
</feature>
<dbReference type="PIRSF" id="PIRSF000168">
    <property type="entry name" value="Acyl-CoA_oxidase"/>
    <property type="match status" value="1"/>
</dbReference>
<comment type="cofactor">
    <cofactor evidence="2">
        <name>FAD</name>
        <dbReference type="ChEBI" id="CHEBI:57692"/>
    </cofactor>
</comment>
<comment type="pathway">
    <text evidence="4">Lipid metabolism; peroxisomal fatty acid beta-oxidation.</text>
</comment>
<keyword evidence="8" id="KW-0276">Fatty acid metabolism</keyword>
<feature type="binding site" evidence="14">
    <location>
        <position position="148"/>
    </location>
    <ligand>
        <name>FAD</name>
        <dbReference type="ChEBI" id="CHEBI:57692"/>
    </ligand>
</feature>
<keyword evidence="11" id="KW-0576">Peroxisome</keyword>
<keyword evidence="19" id="KW-1185">Reference proteome</keyword>
<dbReference type="Gene3D" id="1.10.540.10">
    <property type="entry name" value="Acyl-CoA dehydrogenase/oxidase, N-terminal domain"/>
    <property type="match status" value="1"/>
</dbReference>
<comment type="catalytic activity">
    <reaction evidence="1">
        <text>a 2,3-saturated acyl-CoA + O2 = a (2E)-enoyl-CoA + H2O2</text>
        <dbReference type="Rhea" id="RHEA:38959"/>
        <dbReference type="ChEBI" id="CHEBI:15379"/>
        <dbReference type="ChEBI" id="CHEBI:16240"/>
        <dbReference type="ChEBI" id="CHEBI:58856"/>
        <dbReference type="ChEBI" id="CHEBI:65111"/>
        <dbReference type="EC" id="1.3.3.6"/>
    </reaction>
</comment>
<sequence length="684" mass="75383">MAQARHDANAQTALDMQRARETSKLDVEAIQVFLAGRGRKRWEHGKKLQDILSREPLFSKRGREFLTRKERYIHGTRIMKRAYELQEEHGWSPAVMVDVFQKLYDPLPINLHYVAFEPVFMSQGSEELLKRYGTLVATRGIIGCYLQTELGHGTNVASLETTATFLPDTDEFEIHSPSITSTKWWIGALGKTATHGVVQAKLILPGGRDMGPHLFFVQLRSLDDHRLLPGIDVGDIGPKALGGNQANDNGYARFSRVRIPRFHMLSKFAQVTREGEYVKPPHAKLSYGGMLTIRANMVTGAGWTIARGITIALRYTTVRRQGELDESGLERQVLKYPSTYYRLIPILARSYVFIALGRRVLQAFQEMSAQLASGNTTLLPEMHAITCGLKVLVTTAGINDLETARRSMGGHGYSAFAGVGQIYADYLPAATYEGDNFVLDGQVVRAALKSHKSATATSQGSTERPPSSAYLRLLHPSASKGAQSRFTFDRQTCSSPSQLALLLEWRAAKMVAELASTVSSAEGPDASASQRVSRAVTEAFVARQVETMLGDLRVLPGGQAEAVRRLYILYLLTTVESALADLLSFDLVAFDSPSSDPARGLRLAIKSTCAAVLPDAIALTDAFGFSDWDLDSALGVHDGWVYEALLERVRQEPMNAEEVTPGYEESIKAMLEKGQRLAETRAKL</sequence>
<dbReference type="GO" id="GO:0071949">
    <property type="term" value="F:FAD binding"/>
    <property type="evidence" value="ECO:0007669"/>
    <property type="project" value="InterPro"/>
</dbReference>
<keyword evidence="9" id="KW-0560">Oxidoreductase</keyword>
<dbReference type="InterPro" id="IPR029320">
    <property type="entry name" value="Acyl-CoA_ox_N"/>
</dbReference>
<evidence type="ECO:0000259" key="16">
    <source>
        <dbReference type="Pfam" id="PF14749"/>
    </source>
</evidence>
<dbReference type="PANTHER" id="PTHR10909">
    <property type="entry name" value="ELECTRON TRANSPORT OXIDOREDUCTASE"/>
    <property type="match status" value="1"/>
</dbReference>
<dbReference type="FunFam" id="2.40.110.10:FF:000003">
    <property type="entry name" value="Acyl-coenzyme A oxidase"/>
    <property type="match status" value="1"/>
</dbReference>
<comment type="similarity">
    <text evidence="5 12">Belongs to the acyl-CoA oxidase family.</text>
</comment>
<dbReference type="GO" id="GO:0003997">
    <property type="term" value="F:acyl-CoA oxidase activity"/>
    <property type="evidence" value="ECO:0007669"/>
    <property type="project" value="UniProtKB-EC"/>
</dbReference>
<evidence type="ECO:0000256" key="6">
    <source>
        <dbReference type="ARBA" id="ARBA00022630"/>
    </source>
</evidence>
<evidence type="ECO:0000313" key="18">
    <source>
        <dbReference type="EMBL" id="EIW76904.1"/>
    </source>
</evidence>
<dbReference type="Pfam" id="PF14749">
    <property type="entry name" value="Acyl-CoA_ox_N"/>
    <property type="match status" value="1"/>
</dbReference>
<evidence type="ECO:0000256" key="13">
    <source>
        <dbReference type="PIRSR" id="PIRSR000168-1"/>
    </source>
</evidence>
<dbReference type="Gene3D" id="2.40.110.10">
    <property type="entry name" value="Butyryl-CoA Dehydrogenase, subunit A, domain 2"/>
    <property type="match status" value="1"/>
</dbReference>
<evidence type="ECO:0000256" key="12">
    <source>
        <dbReference type="PIRNR" id="PIRNR000168"/>
    </source>
</evidence>
<dbReference type="GO" id="GO:0033540">
    <property type="term" value="P:fatty acid beta-oxidation using acyl-CoA oxidase"/>
    <property type="evidence" value="ECO:0007669"/>
    <property type="project" value="TreeGrafter"/>
</dbReference>
<dbReference type="FunFam" id="1.20.140.10:FF:000015">
    <property type="entry name" value="Acyl-coenzyme A oxidase"/>
    <property type="match status" value="1"/>
</dbReference>
<protein>
    <recommendedName>
        <fullName evidence="12">Acyl-coenzyme A oxidase</fullName>
    </recommendedName>
</protein>
<gene>
    <name evidence="18" type="ORF">CONPUDRAFT_130286</name>
</gene>
<evidence type="ECO:0000256" key="7">
    <source>
        <dbReference type="ARBA" id="ARBA00022827"/>
    </source>
</evidence>
<feature type="domain" description="Acyl-coenzyme A oxidase N-terminal" evidence="16">
    <location>
        <begin position="26"/>
        <end position="141"/>
    </location>
</feature>
<dbReference type="SUPFAM" id="SSF47203">
    <property type="entry name" value="Acyl-CoA dehydrogenase C-terminal domain-like"/>
    <property type="match status" value="2"/>
</dbReference>
<dbReference type="KEGG" id="cput:CONPUDRAFT_130286"/>
<evidence type="ECO:0000256" key="2">
    <source>
        <dbReference type="ARBA" id="ARBA00001974"/>
    </source>
</evidence>
<dbReference type="GO" id="GO:0005504">
    <property type="term" value="F:fatty acid binding"/>
    <property type="evidence" value="ECO:0007669"/>
    <property type="project" value="TreeGrafter"/>
</dbReference>
<keyword evidence="6 12" id="KW-0285">Flavoprotein</keyword>
<feature type="domain" description="Acyl-CoA oxidase C-terminal" evidence="15">
    <location>
        <begin position="496"/>
        <end position="671"/>
    </location>
</feature>
<name>A0A5M3MDI5_CONPW</name>
<reference evidence="19" key="1">
    <citation type="journal article" date="2012" name="Science">
        <title>The Paleozoic origin of enzymatic lignin decomposition reconstructed from 31 fungal genomes.</title>
        <authorList>
            <person name="Floudas D."/>
            <person name="Binder M."/>
            <person name="Riley R."/>
            <person name="Barry K."/>
            <person name="Blanchette R.A."/>
            <person name="Henrissat B."/>
            <person name="Martinez A.T."/>
            <person name="Otillar R."/>
            <person name="Spatafora J.W."/>
            <person name="Yadav J.S."/>
            <person name="Aerts A."/>
            <person name="Benoit I."/>
            <person name="Boyd A."/>
            <person name="Carlson A."/>
            <person name="Copeland A."/>
            <person name="Coutinho P.M."/>
            <person name="de Vries R.P."/>
            <person name="Ferreira P."/>
            <person name="Findley K."/>
            <person name="Foster B."/>
            <person name="Gaskell J."/>
            <person name="Glotzer D."/>
            <person name="Gorecki P."/>
            <person name="Heitman J."/>
            <person name="Hesse C."/>
            <person name="Hori C."/>
            <person name="Igarashi K."/>
            <person name="Jurgens J.A."/>
            <person name="Kallen N."/>
            <person name="Kersten P."/>
            <person name="Kohler A."/>
            <person name="Kuees U."/>
            <person name="Kumar T.K.A."/>
            <person name="Kuo A."/>
            <person name="LaButti K."/>
            <person name="Larrondo L.F."/>
            <person name="Lindquist E."/>
            <person name="Ling A."/>
            <person name="Lombard V."/>
            <person name="Lucas S."/>
            <person name="Lundell T."/>
            <person name="Martin R."/>
            <person name="McLaughlin D.J."/>
            <person name="Morgenstern I."/>
            <person name="Morin E."/>
            <person name="Murat C."/>
            <person name="Nagy L.G."/>
            <person name="Nolan M."/>
            <person name="Ohm R.A."/>
            <person name="Patyshakuliyeva A."/>
            <person name="Rokas A."/>
            <person name="Ruiz-Duenas F.J."/>
            <person name="Sabat G."/>
            <person name="Salamov A."/>
            <person name="Samejima M."/>
            <person name="Schmutz J."/>
            <person name="Slot J.C."/>
            <person name="St John F."/>
            <person name="Stenlid J."/>
            <person name="Sun H."/>
            <person name="Sun S."/>
            <person name="Syed K."/>
            <person name="Tsang A."/>
            <person name="Wiebenga A."/>
            <person name="Young D."/>
            <person name="Pisabarro A."/>
            <person name="Eastwood D.C."/>
            <person name="Martin F."/>
            <person name="Cullen D."/>
            <person name="Grigoriev I.V."/>
            <person name="Hibbett D.S."/>
        </authorList>
    </citation>
    <scope>NUCLEOTIDE SEQUENCE [LARGE SCALE GENOMIC DNA]</scope>
    <source>
        <strain evidence="19">RWD-64-598 SS2</strain>
    </source>
</reference>
<evidence type="ECO:0000256" key="4">
    <source>
        <dbReference type="ARBA" id="ARBA00004846"/>
    </source>
</evidence>
<evidence type="ECO:0000259" key="15">
    <source>
        <dbReference type="Pfam" id="PF01756"/>
    </source>
</evidence>
<dbReference type="AlphaFoldDB" id="A0A5M3MDI5"/>
<proteinExistence type="inferred from homology"/>
<evidence type="ECO:0000256" key="10">
    <source>
        <dbReference type="ARBA" id="ARBA00023098"/>
    </source>
</evidence>
<dbReference type="InterPro" id="IPR036250">
    <property type="entry name" value="AcylCo_DH-like_C"/>
</dbReference>
<dbReference type="InterPro" id="IPR046373">
    <property type="entry name" value="Acyl-CoA_Oxase/DH_mid-dom_sf"/>
</dbReference>
<dbReference type="Gene3D" id="1.20.140.10">
    <property type="entry name" value="Butyryl-CoA Dehydrogenase, subunit A, domain 3"/>
    <property type="match status" value="2"/>
</dbReference>
<dbReference type="InterPro" id="IPR009100">
    <property type="entry name" value="AcylCoA_DH/oxidase_NM_dom_sf"/>
</dbReference>
<dbReference type="GO" id="GO:0055088">
    <property type="term" value="P:lipid homeostasis"/>
    <property type="evidence" value="ECO:0007669"/>
    <property type="project" value="TreeGrafter"/>
</dbReference>
<evidence type="ECO:0000256" key="1">
    <source>
        <dbReference type="ARBA" id="ARBA00001201"/>
    </source>
</evidence>
<dbReference type="Proteomes" id="UP000053558">
    <property type="component" value="Unassembled WGS sequence"/>
</dbReference>
<feature type="active site" description="Proton acceptor" evidence="13">
    <location>
        <position position="433"/>
    </location>
</feature>
<dbReference type="InterPro" id="IPR012258">
    <property type="entry name" value="Acyl-CoA_oxidase"/>
</dbReference>
<evidence type="ECO:0000313" key="19">
    <source>
        <dbReference type="Proteomes" id="UP000053558"/>
    </source>
</evidence>
<evidence type="ECO:0000256" key="3">
    <source>
        <dbReference type="ARBA" id="ARBA00004275"/>
    </source>
</evidence>
<keyword evidence="7 12" id="KW-0274">FAD</keyword>
<feature type="domain" description="Acyl-CoA oxidase C-alpha1" evidence="17">
    <location>
        <begin position="287"/>
        <end position="447"/>
    </location>
</feature>
<comment type="subcellular location">
    <subcellularLocation>
        <location evidence="3">Peroxisome</location>
    </subcellularLocation>
</comment>
<dbReference type="OrthoDB" id="538336at2759"/>
<evidence type="ECO:0000256" key="9">
    <source>
        <dbReference type="ARBA" id="ARBA00023002"/>
    </source>
</evidence>
<dbReference type="RefSeq" id="XP_007773221.1">
    <property type="nucleotide sequence ID" value="XM_007775031.1"/>
</dbReference>
<evidence type="ECO:0000259" key="17">
    <source>
        <dbReference type="Pfam" id="PF22924"/>
    </source>
</evidence>
<dbReference type="InterPro" id="IPR037069">
    <property type="entry name" value="AcylCoA_DH/ox_N_sf"/>
</dbReference>
<dbReference type="Pfam" id="PF22924">
    <property type="entry name" value="ACOX_C_alpha1"/>
    <property type="match status" value="1"/>
</dbReference>
<keyword evidence="10" id="KW-0443">Lipid metabolism</keyword>
<evidence type="ECO:0000256" key="5">
    <source>
        <dbReference type="ARBA" id="ARBA00006288"/>
    </source>
</evidence>
<dbReference type="SUPFAM" id="SSF56645">
    <property type="entry name" value="Acyl-CoA dehydrogenase NM domain-like"/>
    <property type="match status" value="1"/>
</dbReference>
<dbReference type="PANTHER" id="PTHR10909:SF250">
    <property type="entry name" value="PEROXISOMAL ACYL-COENZYME A OXIDASE 1"/>
    <property type="match status" value="1"/>
</dbReference>
<accession>A0A5M3MDI5</accession>
<organism evidence="18 19">
    <name type="scientific">Coniophora puteana (strain RWD-64-598)</name>
    <name type="common">Brown rot fungus</name>
    <dbReference type="NCBI Taxonomy" id="741705"/>
    <lineage>
        <taxon>Eukaryota</taxon>
        <taxon>Fungi</taxon>
        <taxon>Dikarya</taxon>
        <taxon>Basidiomycota</taxon>
        <taxon>Agaricomycotina</taxon>
        <taxon>Agaricomycetes</taxon>
        <taxon>Agaricomycetidae</taxon>
        <taxon>Boletales</taxon>
        <taxon>Coniophorineae</taxon>
        <taxon>Coniophoraceae</taxon>
        <taxon>Coniophora</taxon>
    </lineage>
</organism>
<dbReference type="GeneID" id="19200254"/>
<dbReference type="EMBL" id="JH711585">
    <property type="protein sequence ID" value="EIW76904.1"/>
    <property type="molecule type" value="Genomic_DNA"/>
</dbReference>
<dbReference type="InterPro" id="IPR055060">
    <property type="entry name" value="ACOX_C_alpha1"/>
</dbReference>
<evidence type="ECO:0000256" key="8">
    <source>
        <dbReference type="ARBA" id="ARBA00022832"/>
    </source>
</evidence>
<evidence type="ECO:0000256" key="11">
    <source>
        <dbReference type="ARBA" id="ARBA00023140"/>
    </source>
</evidence>
<dbReference type="GO" id="GO:0005777">
    <property type="term" value="C:peroxisome"/>
    <property type="evidence" value="ECO:0007669"/>
    <property type="project" value="UniProtKB-SubCell"/>
</dbReference>
<dbReference type="OMA" id="GINHEYM"/>
<dbReference type="InterPro" id="IPR002655">
    <property type="entry name" value="Acyl-CoA_oxidase_C"/>
</dbReference>
<evidence type="ECO:0000256" key="14">
    <source>
        <dbReference type="PIRSR" id="PIRSR000168-2"/>
    </source>
</evidence>
<comment type="caution">
    <text evidence="18">The sequence shown here is derived from an EMBL/GenBank/DDBJ whole genome shotgun (WGS) entry which is preliminary data.</text>
</comment>